<feature type="transmembrane region" description="Helical" evidence="1">
    <location>
        <begin position="46"/>
        <end position="65"/>
    </location>
</feature>
<feature type="transmembrane region" description="Helical" evidence="1">
    <location>
        <begin position="176"/>
        <end position="195"/>
    </location>
</feature>
<dbReference type="GO" id="GO:0042802">
    <property type="term" value="F:identical protein binding"/>
    <property type="evidence" value="ECO:0007669"/>
    <property type="project" value="TreeGrafter"/>
</dbReference>
<evidence type="ECO:0000259" key="2">
    <source>
        <dbReference type="Pfam" id="PF14501"/>
    </source>
</evidence>
<feature type="transmembrane region" description="Helical" evidence="1">
    <location>
        <begin position="133"/>
        <end position="155"/>
    </location>
</feature>
<feature type="domain" description="Sensor histidine kinase NatK-like C-terminal" evidence="2">
    <location>
        <begin position="353"/>
        <end position="462"/>
    </location>
</feature>
<feature type="transmembrane region" description="Helical" evidence="1">
    <location>
        <begin position="71"/>
        <end position="89"/>
    </location>
</feature>
<dbReference type="PANTHER" id="PTHR40448">
    <property type="entry name" value="TWO-COMPONENT SENSOR HISTIDINE KINASE"/>
    <property type="match status" value="1"/>
</dbReference>
<dbReference type="Gene3D" id="3.30.565.10">
    <property type="entry name" value="Histidine kinase-like ATPase, C-terminal domain"/>
    <property type="match status" value="1"/>
</dbReference>
<dbReference type="Pfam" id="PF14501">
    <property type="entry name" value="HATPase_c_5"/>
    <property type="match status" value="1"/>
</dbReference>
<dbReference type="PANTHER" id="PTHR40448:SF1">
    <property type="entry name" value="TWO-COMPONENT SENSOR HISTIDINE KINASE"/>
    <property type="match status" value="1"/>
</dbReference>
<reference evidence="3" key="1">
    <citation type="journal article" date="2021" name="PeerJ">
        <title>Extensive microbial diversity within the chicken gut microbiome revealed by metagenomics and culture.</title>
        <authorList>
            <person name="Gilroy R."/>
            <person name="Ravi A."/>
            <person name="Getino M."/>
            <person name="Pursley I."/>
            <person name="Horton D.L."/>
            <person name="Alikhan N.F."/>
            <person name="Baker D."/>
            <person name="Gharbi K."/>
            <person name="Hall N."/>
            <person name="Watson M."/>
            <person name="Adriaenssens E.M."/>
            <person name="Foster-Nyarko E."/>
            <person name="Jarju S."/>
            <person name="Secka A."/>
            <person name="Antonio M."/>
            <person name="Oren A."/>
            <person name="Chaudhuri R.R."/>
            <person name="La Ragione R."/>
            <person name="Hildebrand F."/>
            <person name="Pallen M.J."/>
        </authorList>
    </citation>
    <scope>NUCLEOTIDE SEQUENCE</scope>
    <source>
        <strain evidence="3">14324</strain>
    </source>
</reference>
<keyword evidence="3" id="KW-0547">Nucleotide-binding</keyword>
<evidence type="ECO:0000313" key="3">
    <source>
        <dbReference type="EMBL" id="HIZ22624.1"/>
    </source>
</evidence>
<keyword evidence="1" id="KW-1133">Transmembrane helix</keyword>
<gene>
    <name evidence="3" type="ORF">IAA21_07500</name>
</gene>
<dbReference type="GO" id="GO:0005524">
    <property type="term" value="F:ATP binding"/>
    <property type="evidence" value="ECO:0007669"/>
    <property type="project" value="UniProtKB-KW"/>
</dbReference>
<feature type="transmembrane region" description="Helical" evidence="1">
    <location>
        <begin position="101"/>
        <end position="121"/>
    </location>
</feature>
<dbReference type="EMBL" id="DXBU01000102">
    <property type="protein sequence ID" value="HIZ22624.1"/>
    <property type="molecule type" value="Genomic_DNA"/>
</dbReference>
<feature type="transmembrane region" description="Helical" evidence="1">
    <location>
        <begin position="12"/>
        <end position="34"/>
    </location>
</feature>
<evidence type="ECO:0000256" key="1">
    <source>
        <dbReference type="SAM" id="Phobius"/>
    </source>
</evidence>
<feature type="transmembrane region" description="Helical" evidence="1">
    <location>
        <begin position="215"/>
        <end position="235"/>
    </location>
</feature>
<dbReference type="InterPro" id="IPR032834">
    <property type="entry name" value="NatK-like_C"/>
</dbReference>
<reference evidence="3" key="2">
    <citation type="submission" date="2021-04" db="EMBL/GenBank/DDBJ databases">
        <authorList>
            <person name="Gilroy R."/>
        </authorList>
    </citation>
    <scope>NUCLEOTIDE SEQUENCE</scope>
    <source>
        <strain evidence="3">14324</strain>
    </source>
</reference>
<proteinExistence type="predicted"/>
<keyword evidence="3" id="KW-0067">ATP-binding</keyword>
<dbReference type="CDD" id="cd16935">
    <property type="entry name" value="HATPase_AgrC-ComD-like"/>
    <property type="match status" value="1"/>
</dbReference>
<accession>A0A9D2DTE9</accession>
<dbReference type="SUPFAM" id="SSF55874">
    <property type="entry name" value="ATPase domain of HSP90 chaperone/DNA topoisomerase II/histidine kinase"/>
    <property type="match status" value="1"/>
</dbReference>
<evidence type="ECO:0000313" key="4">
    <source>
        <dbReference type="Proteomes" id="UP000824041"/>
    </source>
</evidence>
<comment type="caution">
    <text evidence="3">The sequence shown here is derived from an EMBL/GenBank/DDBJ whole genome shotgun (WGS) entry which is preliminary data.</text>
</comment>
<organism evidence="3 4">
    <name type="scientific">Candidatus Blautia faecigallinarum</name>
    <dbReference type="NCBI Taxonomy" id="2838488"/>
    <lineage>
        <taxon>Bacteria</taxon>
        <taxon>Bacillati</taxon>
        <taxon>Bacillota</taxon>
        <taxon>Clostridia</taxon>
        <taxon>Lachnospirales</taxon>
        <taxon>Lachnospiraceae</taxon>
        <taxon>Blautia</taxon>
    </lineage>
</organism>
<name>A0A9D2DTE9_9FIRM</name>
<keyword evidence="1" id="KW-0472">Membrane</keyword>
<protein>
    <submittedName>
        <fullName evidence="3">ATP-binding protein</fullName>
    </submittedName>
</protein>
<dbReference type="InterPro" id="IPR036890">
    <property type="entry name" value="HATPase_C_sf"/>
</dbReference>
<keyword evidence="1" id="KW-0812">Transmembrane</keyword>
<dbReference type="Proteomes" id="UP000824041">
    <property type="component" value="Unassembled WGS sequence"/>
</dbReference>
<dbReference type="AlphaFoldDB" id="A0A9D2DTE9"/>
<sequence>MAEIIKWTADTPAFWILLEILETALYFYLVCGLLPNIRDMGRKEKTILYTVFAVTVCLAAAKYRIGSAFSSLAFFYGILLLILGTWIAYRKNLLLICGLVMAYNSFILLLIYLSAFVLSLLASGTKVPVLNRLLADGGSNAIFCLLRLCVLALLFPFVKRLRRREISGRIREYEKLLLILGIILSVLVLEYQNVLEYGFYYLPVSIPAVTDALRNSLLSLVTSAVLLAAAGILLFKNRIIRNENNLLLMKDEMEQQKYQEIRGAVEKNRELVHDAKNHYLLIREYLRSKDYESLENYVTGLQENFVRTDSWVYTGNHVLDLILGQKRMIAEKKGIFFEIQAIPLSRLPFQERELCSLFGNLLDNAIEACERVTEKEEKDREGEERPARKIQVKIQQRGQMLFVEIVNSTDQIPEQKNRRFLTRKKNPSLHGYGLKSVERIVEEHEGVISYEAKDGHFKATVVFFDVE</sequence>